<evidence type="ECO:0000256" key="3">
    <source>
        <dbReference type="ARBA" id="ARBA00023125"/>
    </source>
</evidence>
<dbReference type="Gene3D" id="2.40.330.10">
    <property type="entry name" value="DNA-binding pseudobarrel domain"/>
    <property type="match status" value="1"/>
</dbReference>
<gene>
    <name evidence="7" type="ORF">F3Y22_tig00113099pilonHSYRG00030</name>
</gene>
<dbReference type="GO" id="GO:0003700">
    <property type="term" value="F:DNA-binding transcription factor activity"/>
    <property type="evidence" value="ECO:0007669"/>
    <property type="project" value="InterPro"/>
</dbReference>
<evidence type="ECO:0000313" key="7">
    <source>
        <dbReference type="EMBL" id="KAE8663107.1"/>
    </source>
</evidence>
<accession>A0A6A2Y0W0</accession>
<dbReference type="Proteomes" id="UP000436088">
    <property type="component" value="Unassembled WGS sequence"/>
</dbReference>
<protein>
    <submittedName>
        <fullName evidence="7">B3 domain-containing protein</fullName>
    </submittedName>
</protein>
<dbReference type="OrthoDB" id="2020802at2759"/>
<dbReference type="CDD" id="cd10017">
    <property type="entry name" value="B3_DNA"/>
    <property type="match status" value="1"/>
</dbReference>
<evidence type="ECO:0000256" key="1">
    <source>
        <dbReference type="ARBA" id="ARBA00004123"/>
    </source>
</evidence>
<dbReference type="PANTHER" id="PTHR31140:SF70">
    <property type="entry name" value="B3 DOMAIN-CONTAINING PROTEIN OS11G0156000"/>
    <property type="match status" value="1"/>
</dbReference>
<dbReference type="PROSITE" id="PS50863">
    <property type="entry name" value="B3"/>
    <property type="match status" value="1"/>
</dbReference>
<dbReference type="InterPro" id="IPR044800">
    <property type="entry name" value="LEC2-like"/>
</dbReference>
<comment type="caution">
    <text evidence="7">The sequence shown here is derived from an EMBL/GenBank/DDBJ whole genome shotgun (WGS) entry which is preliminary data.</text>
</comment>
<dbReference type="AlphaFoldDB" id="A0A6A2Y0W0"/>
<dbReference type="GO" id="GO:0005634">
    <property type="term" value="C:nucleus"/>
    <property type="evidence" value="ECO:0007669"/>
    <property type="project" value="UniProtKB-SubCell"/>
</dbReference>
<keyword evidence="5" id="KW-0539">Nucleus</keyword>
<dbReference type="SMART" id="SM01019">
    <property type="entry name" value="B3"/>
    <property type="match status" value="1"/>
</dbReference>
<proteinExistence type="predicted"/>
<comment type="subcellular location">
    <subcellularLocation>
        <location evidence="1">Nucleus</location>
    </subcellularLocation>
</comment>
<keyword evidence="3" id="KW-0238">DNA-binding</keyword>
<sequence>MEPNPSKSLENEWEPMFDKPLTPSDVGKLNRLVIPKQHAEKYFPLGGDSGDNRGLLLSFEDESGKCWGFRYSYWNSSQSYVLTKGWSRYVKEKQLDAGDVILFHRHRTDCDRLFIRWRRRDAAVVVAEAAANGRSAAMGDNSGGHGGWSGGCLYRAHPYFEHIQDLGANVLNQPDCFGAGSIVENEKQGTRVGNPKRLVRLFGVNLECHQVEDSPPSTLAGSILSSHHGPTSYHFY</sequence>
<dbReference type="Pfam" id="PF02362">
    <property type="entry name" value="B3"/>
    <property type="match status" value="1"/>
</dbReference>
<dbReference type="InterPro" id="IPR003340">
    <property type="entry name" value="B3_DNA-bd"/>
</dbReference>
<evidence type="ECO:0000313" key="8">
    <source>
        <dbReference type="Proteomes" id="UP000436088"/>
    </source>
</evidence>
<dbReference type="InterPro" id="IPR015300">
    <property type="entry name" value="DNA-bd_pseudobarrel_sf"/>
</dbReference>
<evidence type="ECO:0000256" key="2">
    <source>
        <dbReference type="ARBA" id="ARBA00023015"/>
    </source>
</evidence>
<evidence type="ECO:0000256" key="5">
    <source>
        <dbReference type="ARBA" id="ARBA00023242"/>
    </source>
</evidence>
<name>A0A6A2Y0W0_HIBSY</name>
<dbReference type="SUPFAM" id="SSF101936">
    <property type="entry name" value="DNA-binding pseudobarrel domain"/>
    <property type="match status" value="1"/>
</dbReference>
<reference evidence="7" key="1">
    <citation type="submission" date="2019-09" db="EMBL/GenBank/DDBJ databases">
        <title>Draft genome information of white flower Hibiscus syriacus.</title>
        <authorList>
            <person name="Kim Y.-M."/>
        </authorList>
    </citation>
    <scope>NUCLEOTIDE SEQUENCE [LARGE SCALE GENOMIC DNA]</scope>
    <source>
        <strain evidence="7">YM2019G1</strain>
    </source>
</reference>
<dbReference type="GO" id="GO:0003677">
    <property type="term" value="F:DNA binding"/>
    <property type="evidence" value="ECO:0007669"/>
    <property type="project" value="UniProtKB-KW"/>
</dbReference>
<keyword evidence="2" id="KW-0805">Transcription regulation</keyword>
<organism evidence="7 8">
    <name type="scientific">Hibiscus syriacus</name>
    <name type="common">Rose of Sharon</name>
    <dbReference type="NCBI Taxonomy" id="106335"/>
    <lineage>
        <taxon>Eukaryota</taxon>
        <taxon>Viridiplantae</taxon>
        <taxon>Streptophyta</taxon>
        <taxon>Embryophyta</taxon>
        <taxon>Tracheophyta</taxon>
        <taxon>Spermatophyta</taxon>
        <taxon>Magnoliopsida</taxon>
        <taxon>eudicotyledons</taxon>
        <taxon>Gunneridae</taxon>
        <taxon>Pentapetalae</taxon>
        <taxon>rosids</taxon>
        <taxon>malvids</taxon>
        <taxon>Malvales</taxon>
        <taxon>Malvaceae</taxon>
        <taxon>Malvoideae</taxon>
        <taxon>Hibiscus</taxon>
    </lineage>
</organism>
<evidence type="ECO:0000259" key="6">
    <source>
        <dbReference type="PROSITE" id="PS50863"/>
    </source>
</evidence>
<feature type="domain" description="TF-B3" evidence="6">
    <location>
        <begin position="17"/>
        <end position="121"/>
    </location>
</feature>
<keyword evidence="8" id="KW-1185">Reference proteome</keyword>
<dbReference type="PANTHER" id="PTHR31140">
    <property type="entry name" value="B3 DOMAIN-CONTAINING TRANSCRIPTION FACTOR ABI3"/>
    <property type="match status" value="1"/>
</dbReference>
<keyword evidence="4" id="KW-0804">Transcription</keyword>
<evidence type="ECO:0000256" key="4">
    <source>
        <dbReference type="ARBA" id="ARBA00023163"/>
    </source>
</evidence>
<dbReference type="EMBL" id="VEPZ02001691">
    <property type="protein sequence ID" value="KAE8663107.1"/>
    <property type="molecule type" value="Genomic_DNA"/>
</dbReference>